<accession>K9YU79</accession>
<gene>
    <name evidence="7" type="ORF">Dacsa_1368</name>
</gene>
<keyword evidence="8" id="KW-1185">Reference proteome</keyword>
<dbReference type="PATRIC" id="fig|13035.3.peg.1538"/>
<organism evidence="7 8">
    <name type="scientific">Dactylococcopsis salina (strain PCC 8305)</name>
    <name type="common">Myxobactron salinum</name>
    <dbReference type="NCBI Taxonomy" id="13035"/>
    <lineage>
        <taxon>Bacteria</taxon>
        <taxon>Bacillati</taxon>
        <taxon>Cyanobacteriota</taxon>
        <taxon>Cyanophyceae</taxon>
        <taxon>Nodosilineales</taxon>
        <taxon>Cymatolegaceae</taxon>
        <taxon>Dactylococcopsis</taxon>
    </lineage>
</organism>
<name>K9YU79_DACS8</name>
<keyword evidence="3 5" id="KW-1133">Transmembrane helix</keyword>
<dbReference type="STRING" id="13035.Dacsa_1368"/>
<dbReference type="EMBL" id="CP003944">
    <property type="protein sequence ID" value="AFZ50062.1"/>
    <property type="molecule type" value="Genomic_DNA"/>
</dbReference>
<keyword evidence="4 5" id="KW-0472">Membrane</keyword>
<evidence type="ECO:0000256" key="2">
    <source>
        <dbReference type="ARBA" id="ARBA00022692"/>
    </source>
</evidence>
<evidence type="ECO:0000256" key="3">
    <source>
        <dbReference type="ARBA" id="ARBA00022989"/>
    </source>
</evidence>
<evidence type="ECO:0000256" key="5">
    <source>
        <dbReference type="SAM" id="Phobius"/>
    </source>
</evidence>
<evidence type="ECO:0000259" key="6">
    <source>
        <dbReference type="Pfam" id="PF06271"/>
    </source>
</evidence>
<evidence type="ECO:0000313" key="7">
    <source>
        <dbReference type="EMBL" id="AFZ50062.1"/>
    </source>
</evidence>
<evidence type="ECO:0000256" key="1">
    <source>
        <dbReference type="ARBA" id="ARBA00004141"/>
    </source>
</evidence>
<evidence type="ECO:0000256" key="4">
    <source>
        <dbReference type="ARBA" id="ARBA00023136"/>
    </source>
</evidence>
<feature type="transmembrane region" description="Helical" evidence="5">
    <location>
        <begin position="26"/>
        <end position="59"/>
    </location>
</feature>
<protein>
    <recommendedName>
        <fullName evidence="6">RDD domain-containing protein</fullName>
    </recommendedName>
</protein>
<dbReference type="KEGG" id="dsl:Dacsa_1368"/>
<feature type="domain" description="RDD" evidence="6">
    <location>
        <begin position="20"/>
        <end position="152"/>
    </location>
</feature>
<dbReference type="Proteomes" id="UP000010482">
    <property type="component" value="Chromosome"/>
</dbReference>
<proteinExistence type="predicted"/>
<dbReference type="HOGENOM" id="CLU_108009_0_0_3"/>
<dbReference type="GO" id="GO:0016020">
    <property type="term" value="C:membrane"/>
    <property type="evidence" value="ECO:0007669"/>
    <property type="project" value="UniProtKB-SubCell"/>
</dbReference>
<sequence length="183" mass="20941">MKETTAIMSKEPLPRRYPRAPIQRRIYAFLLDFAAVWFVSALVGVALLQLIVFIAAWWGLRVFAVTRYKGQSLGRWAFDLQIIDGRRGRLPDVTVLTKREGAISVIAFLGLVGLQYGFPNVLSVLILISPLLVELVVAIGDEDNQQAIHDRFFDTVIVPSRRGYSLDIRIRRWVDLLMDRMRQ</sequence>
<dbReference type="Pfam" id="PF06271">
    <property type="entry name" value="RDD"/>
    <property type="match status" value="1"/>
</dbReference>
<evidence type="ECO:0000313" key="8">
    <source>
        <dbReference type="Proteomes" id="UP000010482"/>
    </source>
</evidence>
<keyword evidence="2 5" id="KW-0812">Transmembrane</keyword>
<comment type="subcellular location">
    <subcellularLocation>
        <location evidence="1">Membrane</location>
        <topology evidence="1">Multi-pass membrane protein</topology>
    </subcellularLocation>
</comment>
<dbReference type="eggNOG" id="COG1714">
    <property type="taxonomic scope" value="Bacteria"/>
</dbReference>
<dbReference type="InterPro" id="IPR010432">
    <property type="entry name" value="RDD"/>
</dbReference>
<reference evidence="7" key="1">
    <citation type="submission" date="2012-04" db="EMBL/GenBank/DDBJ databases">
        <title>Finished genome of Dactylococcopsis salina PCC 8305.</title>
        <authorList>
            <consortium name="US DOE Joint Genome Institute"/>
            <person name="Gugger M."/>
            <person name="Coursin T."/>
            <person name="Rippka R."/>
            <person name="Tandeau De Marsac N."/>
            <person name="Huntemann M."/>
            <person name="Wei C.-L."/>
            <person name="Han J."/>
            <person name="Detter J.C."/>
            <person name="Han C."/>
            <person name="Tapia R."/>
            <person name="Daligault H."/>
            <person name="Chen A."/>
            <person name="Krypides N."/>
            <person name="Mavromatis K."/>
            <person name="Markowitz V."/>
            <person name="Szeto E."/>
            <person name="Ivanova N."/>
            <person name="Ovchinnikova G."/>
            <person name="Pagani I."/>
            <person name="Pati A."/>
            <person name="Goodwin L."/>
            <person name="Peters L."/>
            <person name="Pitluck S."/>
            <person name="Woyke T."/>
            <person name="Kerfeld C."/>
        </authorList>
    </citation>
    <scope>NUCLEOTIDE SEQUENCE [LARGE SCALE GENOMIC DNA]</scope>
    <source>
        <strain evidence="7">PCC 8305</strain>
    </source>
</reference>
<feature type="transmembrane region" description="Helical" evidence="5">
    <location>
        <begin position="121"/>
        <end position="139"/>
    </location>
</feature>
<dbReference type="AlphaFoldDB" id="K9YU79"/>